<proteinExistence type="inferred from homology"/>
<dbReference type="Pfam" id="PF00173">
    <property type="entry name" value="Cyt-b5"/>
    <property type="match status" value="1"/>
</dbReference>
<comment type="cofactor">
    <cofactor evidence="2">
        <name>heme</name>
        <dbReference type="ChEBI" id="CHEBI:30413"/>
    </cofactor>
</comment>
<dbReference type="InterPro" id="IPR022407">
    <property type="entry name" value="OxRdtase_Mopterin_BS"/>
</dbReference>
<dbReference type="InterPro" id="IPR005066">
    <property type="entry name" value="MoCF_OxRdtse_dimer"/>
</dbReference>
<evidence type="ECO:0000256" key="15">
    <source>
        <dbReference type="ARBA" id="ARBA00073662"/>
    </source>
</evidence>
<feature type="domain" description="FAD-binding FR-type" evidence="18">
    <location>
        <begin position="626"/>
        <end position="749"/>
    </location>
</feature>
<dbReference type="PROSITE" id="PS00191">
    <property type="entry name" value="CYTOCHROME_B5_1"/>
    <property type="match status" value="1"/>
</dbReference>
<dbReference type="PROSITE" id="PS51384">
    <property type="entry name" value="FAD_FR"/>
    <property type="match status" value="1"/>
</dbReference>
<evidence type="ECO:0000256" key="16">
    <source>
        <dbReference type="SAM" id="MobiDB-lite"/>
    </source>
</evidence>
<dbReference type="PROSITE" id="PS00559">
    <property type="entry name" value="MOLYBDOPTERIN_EUK"/>
    <property type="match status" value="1"/>
</dbReference>
<sequence length="1015" mass="108882">MSAINIQNLTVQKLEVRTGVQGSPDEGPGGSVDERDKGTPDEWIRRNPDMIRLTSKHPLNAEPPLPQLLEAGFHTPTALHYVRNHGAVPRIRWEEHRLEVAGLVERPCQLSMDELAQRFPQHSVLAMLSCAGNRRREVQLVQRTQGFAWGHSAIATSEWTGVPLRQLLLAAGVKPDARYIHFSGPMGEVAGGDGTYATSIPLWKGLDPLSEVVLAWKHNGGLLQPDHGYPLRVIIPGYIGGRCVKWLTRIELSAGGQERLYASDLTSPSPSLQDNKVLPSDVDQDRANKEDWWSRPEFVCYNLNIGSVIVAPAHDEVISLPHDMASGAGGSGGGGGGAGRKDEDGAKAGGEGEKSGGQERDEPSYTLRGFAHTGAGHLVIRAELSFDGGTSWHQAHIAEREPGVPLAQLAGTEEVRVRAWDDTMNTQPERPSWNLIGMMNNSQFIVKIRKQETPDGTRQLRFLHPVANGRDPGGWMVEEKQAAGEAEGAAPEEQVQEEEAASKAGKAWDSLRSISWDEIKQHTSRESCWFVRDGRVYDPTKFLDAHPGGPSAILSNAGQDASAEFDPIHSADARRMALEYLIGKVEGAEPPFKPGGRKQAEGAHAEPEPKAAGEEAKGDEPALQKGKVLKARLSEKEEITHDTHRFRFALPRENERLGLPVGHHITVTAQIKGEKVVRPYRPVTLDHERGYFDLVIKASAALPAANSEVYHAGEDPKHPEGGKMSQHMDSLKEGDTIDVRGPWGEFHYLGAGRFTYNGREGRCRRINLLGGGTGITPLYQVMRAIMEDDNDSTELCLLFANKTPQDVLLRRRLQRASEAYPNKVHIHYTVDRAEDRDSWHGSVGHISKEMLQASGAEFAFPPGDGDGGGAYSGGSQAAAKEGEGRGKKQASESNGEGGGQGGSKGGSKGGGEGHSTEAGGGGEGQSGNDDSGKEHGRDSSSGKEGTGSSNEQGAGKQAGEDGGNSQATGGAGDGAGGSHGGGTIALVCGPPPMVEKACLPALRELGFDEDHIIVF</sequence>
<feature type="compositionally biased region" description="Basic and acidic residues" evidence="16">
    <location>
        <begin position="930"/>
        <end position="941"/>
    </location>
</feature>
<evidence type="ECO:0000256" key="9">
    <source>
        <dbReference type="ARBA" id="ARBA00022630"/>
    </source>
</evidence>
<evidence type="ECO:0000313" key="20">
    <source>
        <dbReference type="Proteomes" id="UP001205105"/>
    </source>
</evidence>
<comment type="caution">
    <text evidence="19">The sequence shown here is derived from an EMBL/GenBank/DDBJ whole genome shotgun (WGS) entry which is preliminary data.</text>
</comment>
<dbReference type="FunFam" id="3.90.420.10:FF:000003">
    <property type="entry name" value="Nitrate reductase"/>
    <property type="match status" value="1"/>
</dbReference>
<feature type="compositionally biased region" description="Basic and acidic residues" evidence="16">
    <location>
        <begin position="880"/>
        <end position="890"/>
    </location>
</feature>
<keyword evidence="20" id="KW-1185">Reference proteome</keyword>
<dbReference type="Gene3D" id="3.10.120.10">
    <property type="entry name" value="Cytochrome b5-like heme/steroid binding domain"/>
    <property type="match status" value="1"/>
</dbReference>
<feature type="region of interest" description="Disordered" evidence="16">
    <location>
        <begin position="587"/>
        <end position="625"/>
    </location>
</feature>
<feature type="region of interest" description="Disordered" evidence="16">
    <location>
        <begin position="15"/>
        <end position="46"/>
    </location>
</feature>
<dbReference type="GO" id="GO:0006790">
    <property type="term" value="P:sulfur compound metabolic process"/>
    <property type="evidence" value="ECO:0007669"/>
    <property type="project" value="TreeGrafter"/>
</dbReference>
<keyword evidence="12" id="KW-0560">Oxidoreductase</keyword>
<dbReference type="Proteomes" id="UP001205105">
    <property type="component" value="Unassembled WGS sequence"/>
</dbReference>
<feature type="compositionally biased region" description="Polar residues" evidence="16">
    <location>
        <begin position="942"/>
        <end position="952"/>
    </location>
</feature>
<comment type="cofactor">
    <cofactor evidence="3">
        <name>FAD</name>
        <dbReference type="ChEBI" id="CHEBI:57692"/>
    </cofactor>
</comment>
<gene>
    <name evidence="19" type="ORF">COHA_005362</name>
</gene>
<keyword evidence="13" id="KW-0408">Iron</keyword>
<dbReference type="SMART" id="SM01117">
    <property type="entry name" value="Cyt-b5"/>
    <property type="match status" value="1"/>
</dbReference>
<dbReference type="PANTHER" id="PTHR19372">
    <property type="entry name" value="SULFITE REDUCTASE"/>
    <property type="match status" value="1"/>
</dbReference>
<dbReference type="InterPro" id="IPR000572">
    <property type="entry name" value="OxRdtase_Mopterin-bd_dom"/>
</dbReference>
<feature type="compositionally biased region" description="Gly residues" evidence="16">
    <location>
        <begin position="895"/>
        <end position="925"/>
    </location>
</feature>
<organism evidence="19 20">
    <name type="scientific">Chlorella ohadii</name>
    <dbReference type="NCBI Taxonomy" id="2649997"/>
    <lineage>
        <taxon>Eukaryota</taxon>
        <taxon>Viridiplantae</taxon>
        <taxon>Chlorophyta</taxon>
        <taxon>core chlorophytes</taxon>
        <taxon>Trebouxiophyceae</taxon>
        <taxon>Chlorellales</taxon>
        <taxon>Chlorellaceae</taxon>
        <taxon>Chlorella clade</taxon>
        <taxon>Chlorella</taxon>
    </lineage>
</organism>
<dbReference type="InterPro" id="IPR001199">
    <property type="entry name" value="Cyt_B5-like_heme/steroid-bd"/>
</dbReference>
<feature type="compositionally biased region" description="Polar residues" evidence="16">
    <location>
        <begin position="264"/>
        <end position="274"/>
    </location>
</feature>
<keyword evidence="8" id="KW-0349">Heme</keyword>
<dbReference type="InterPro" id="IPR017938">
    <property type="entry name" value="Riboflavin_synthase-like_b-brl"/>
</dbReference>
<dbReference type="GO" id="GO:0030151">
    <property type="term" value="F:molybdenum ion binding"/>
    <property type="evidence" value="ECO:0007669"/>
    <property type="project" value="InterPro"/>
</dbReference>
<evidence type="ECO:0000256" key="5">
    <source>
        <dbReference type="ARBA" id="ARBA00006253"/>
    </source>
</evidence>
<evidence type="ECO:0000256" key="8">
    <source>
        <dbReference type="ARBA" id="ARBA00022617"/>
    </source>
</evidence>
<dbReference type="InterPro" id="IPR018506">
    <property type="entry name" value="Cyt_B5_heme-BS"/>
</dbReference>
<dbReference type="GO" id="GO:0042128">
    <property type="term" value="P:nitrate assimilation"/>
    <property type="evidence" value="ECO:0007669"/>
    <property type="project" value="UniProtKB-KW"/>
</dbReference>
<evidence type="ECO:0000256" key="1">
    <source>
        <dbReference type="ARBA" id="ARBA00001924"/>
    </source>
</evidence>
<dbReference type="GO" id="GO:0008940">
    <property type="term" value="F:nitrate reductase activity"/>
    <property type="evidence" value="ECO:0007669"/>
    <property type="project" value="UniProtKB-ARBA"/>
</dbReference>
<evidence type="ECO:0000313" key="19">
    <source>
        <dbReference type="EMBL" id="KAI7840931.1"/>
    </source>
</evidence>
<evidence type="ECO:0000256" key="7">
    <source>
        <dbReference type="ARBA" id="ARBA00022505"/>
    </source>
</evidence>
<comment type="similarity">
    <text evidence="5">Belongs to the nitrate reductase family.</text>
</comment>
<evidence type="ECO:0000256" key="11">
    <source>
        <dbReference type="ARBA" id="ARBA00022827"/>
    </source>
</evidence>
<feature type="region of interest" description="Disordered" evidence="16">
    <location>
        <begin position="857"/>
        <end position="990"/>
    </location>
</feature>
<feature type="compositionally biased region" description="Gly residues" evidence="16">
    <location>
        <begin position="327"/>
        <end position="338"/>
    </location>
</feature>
<dbReference type="AlphaFoldDB" id="A0AAD5DRG7"/>
<dbReference type="Gene3D" id="3.90.420.10">
    <property type="entry name" value="Oxidoreductase, molybdopterin-binding domain"/>
    <property type="match status" value="1"/>
</dbReference>
<dbReference type="SUPFAM" id="SSF55856">
    <property type="entry name" value="Cytochrome b5-like heme/steroid binding domain"/>
    <property type="match status" value="1"/>
</dbReference>
<dbReference type="PRINTS" id="PR00363">
    <property type="entry name" value="CYTOCHROMEB5"/>
</dbReference>
<accession>A0AAD5DRG7</accession>
<dbReference type="InterPro" id="IPR017927">
    <property type="entry name" value="FAD-bd_FR_type"/>
</dbReference>
<dbReference type="CDD" id="cd06183">
    <property type="entry name" value="cyt_b5_reduct_like"/>
    <property type="match status" value="1"/>
</dbReference>
<dbReference type="Pfam" id="PF03404">
    <property type="entry name" value="Mo-co_dimer"/>
    <property type="match status" value="1"/>
</dbReference>
<dbReference type="GO" id="GO:0043546">
    <property type="term" value="F:molybdopterin cofactor binding"/>
    <property type="evidence" value="ECO:0007669"/>
    <property type="project" value="InterPro"/>
</dbReference>
<keyword evidence="14" id="KW-0534">Nitrate assimilation</keyword>
<dbReference type="GO" id="GO:0008482">
    <property type="term" value="F:sulfite oxidase activity"/>
    <property type="evidence" value="ECO:0007669"/>
    <property type="project" value="TreeGrafter"/>
</dbReference>
<dbReference type="Pfam" id="PF00175">
    <property type="entry name" value="NAD_binding_1"/>
    <property type="match status" value="1"/>
</dbReference>
<dbReference type="Gene3D" id="3.40.50.80">
    <property type="entry name" value="Nucleotide-binding domain of ferredoxin-NADP reductase (FNR) module"/>
    <property type="match status" value="2"/>
</dbReference>
<dbReference type="SUPFAM" id="SSF56524">
    <property type="entry name" value="Oxidoreductase molybdopterin-binding domain"/>
    <property type="match status" value="1"/>
</dbReference>
<dbReference type="EMBL" id="JADXDR010000069">
    <property type="protein sequence ID" value="KAI7840931.1"/>
    <property type="molecule type" value="Genomic_DNA"/>
</dbReference>
<evidence type="ECO:0000256" key="3">
    <source>
        <dbReference type="ARBA" id="ARBA00001974"/>
    </source>
</evidence>
<evidence type="ECO:0000256" key="13">
    <source>
        <dbReference type="ARBA" id="ARBA00023004"/>
    </source>
</evidence>
<evidence type="ECO:0000256" key="12">
    <source>
        <dbReference type="ARBA" id="ARBA00023002"/>
    </source>
</evidence>
<name>A0AAD5DRG7_9CHLO</name>
<dbReference type="InterPro" id="IPR036374">
    <property type="entry name" value="OxRdtase_Mopterin-bd_sf"/>
</dbReference>
<dbReference type="PROSITE" id="PS50255">
    <property type="entry name" value="CYTOCHROME_B5_2"/>
    <property type="match status" value="1"/>
</dbReference>
<evidence type="ECO:0000259" key="18">
    <source>
        <dbReference type="PROSITE" id="PS51384"/>
    </source>
</evidence>
<keyword evidence="10" id="KW-0479">Metal-binding</keyword>
<evidence type="ECO:0000259" key="17">
    <source>
        <dbReference type="PROSITE" id="PS50255"/>
    </source>
</evidence>
<dbReference type="Gene3D" id="2.40.30.10">
    <property type="entry name" value="Translation factors"/>
    <property type="match status" value="1"/>
</dbReference>
<dbReference type="SUPFAM" id="SSF81296">
    <property type="entry name" value="E set domains"/>
    <property type="match status" value="1"/>
</dbReference>
<feature type="compositionally biased region" description="Basic and acidic residues" evidence="16">
    <location>
        <begin position="598"/>
        <end position="622"/>
    </location>
</feature>
<protein>
    <recommendedName>
        <fullName evidence="15">Nitrate reductase [NADH]</fullName>
    </recommendedName>
</protein>
<evidence type="ECO:0000256" key="4">
    <source>
        <dbReference type="ARBA" id="ARBA00003838"/>
    </source>
</evidence>
<reference evidence="19" key="1">
    <citation type="submission" date="2020-11" db="EMBL/GenBank/DDBJ databases">
        <title>Chlorella ohadii genome sequencing and assembly.</title>
        <authorList>
            <person name="Murik O."/>
            <person name="Treves H."/>
            <person name="Kedem I."/>
            <person name="Shotland Y."/>
            <person name="Kaplan A."/>
        </authorList>
    </citation>
    <scope>NUCLEOTIDE SEQUENCE</scope>
    <source>
        <strain evidence="19">1</strain>
    </source>
</reference>
<comment type="function">
    <text evidence="4">Nitrate reductase is a key enzyme involved in the first step of nitrate assimilation in plants, fungi and bacteria.</text>
</comment>
<comment type="cofactor">
    <cofactor evidence="1">
        <name>Mo-molybdopterin</name>
        <dbReference type="ChEBI" id="CHEBI:71302"/>
    </cofactor>
</comment>
<feature type="region of interest" description="Disordered" evidence="16">
    <location>
        <begin position="263"/>
        <end position="286"/>
    </location>
</feature>
<evidence type="ECO:0000256" key="14">
    <source>
        <dbReference type="ARBA" id="ARBA00023063"/>
    </source>
</evidence>
<feature type="compositionally biased region" description="Basic and acidic residues" evidence="16">
    <location>
        <begin position="32"/>
        <end position="46"/>
    </location>
</feature>
<evidence type="ECO:0000256" key="10">
    <source>
        <dbReference type="ARBA" id="ARBA00022723"/>
    </source>
</evidence>
<keyword evidence="7" id="KW-0500">Molybdenum</keyword>
<keyword evidence="11" id="KW-0274">FAD</keyword>
<dbReference type="InterPro" id="IPR039261">
    <property type="entry name" value="FNR_nucleotide-bd"/>
</dbReference>
<feature type="compositionally biased region" description="Basic and acidic residues" evidence="16">
    <location>
        <begin position="339"/>
        <end position="363"/>
    </location>
</feature>
<comment type="subunit">
    <text evidence="6">Homodimer.</text>
</comment>
<dbReference type="InterPro" id="IPR008335">
    <property type="entry name" value="Mopterin_OxRdtase_euk"/>
</dbReference>
<dbReference type="Pfam" id="PF00174">
    <property type="entry name" value="Oxidored_molyb"/>
    <property type="match status" value="1"/>
</dbReference>
<dbReference type="PRINTS" id="PR00407">
    <property type="entry name" value="EUMOPTERIN"/>
</dbReference>
<feature type="region of interest" description="Disordered" evidence="16">
    <location>
        <begin position="322"/>
        <end position="364"/>
    </location>
</feature>
<dbReference type="InterPro" id="IPR001433">
    <property type="entry name" value="OxRdtase_FAD/NAD-bd"/>
</dbReference>
<dbReference type="InterPro" id="IPR036400">
    <property type="entry name" value="Cyt_B5-like_heme/steroid_sf"/>
</dbReference>
<keyword evidence="9" id="KW-0285">Flavoprotein</keyword>
<dbReference type="Gene3D" id="2.60.40.650">
    <property type="match status" value="1"/>
</dbReference>
<dbReference type="InterPro" id="IPR008333">
    <property type="entry name" value="Cbr1-like_FAD-bd_dom"/>
</dbReference>
<dbReference type="SUPFAM" id="SSF52343">
    <property type="entry name" value="Ferredoxin reductase-like, C-terminal NADP-linked domain"/>
    <property type="match status" value="2"/>
</dbReference>
<dbReference type="SUPFAM" id="SSF63380">
    <property type="entry name" value="Riboflavin synthase domain-like"/>
    <property type="match status" value="1"/>
</dbReference>
<dbReference type="FunFam" id="2.40.30.10:FF:000021">
    <property type="entry name" value="NADH-cytochrome b5 reductase"/>
    <property type="match status" value="1"/>
</dbReference>
<feature type="compositionally biased region" description="Gly residues" evidence="16">
    <location>
        <begin position="969"/>
        <end position="983"/>
    </location>
</feature>
<feature type="domain" description="Cytochrome b5 heme-binding" evidence="17">
    <location>
        <begin position="511"/>
        <end position="586"/>
    </location>
</feature>
<dbReference type="Pfam" id="PF00970">
    <property type="entry name" value="FAD_binding_6"/>
    <property type="match status" value="1"/>
</dbReference>
<dbReference type="InterPro" id="IPR014756">
    <property type="entry name" value="Ig_E-set"/>
</dbReference>
<evidence type="ECO:0000256" key="6">
    <source>
        <dbReference type="ARBA" id="ARBA00011738"/>
    </source>
</evidence>
<dbReference type="PRINTS" id="PR00406">
    <property type="entry name" value="CYTB5RDTASE"/>
</dbReference>
<dbReference type="GO" id="GO:0020037">
    <property type="term" value="F:heme binding"/>
    <property type="evidence" value="ECO:0007669"/>
    <property type="project" value="InterPro"/>
</dbReference>
<dbReference type="PANTHER" id="PTHR19372:SF7">
    <property type="entry name" value="SULFITE OXIDASE, MITOCHONDRIAL"/>
    <property type="match status" value="1"/>
</dbReference>
<evidence type="ECO:0000256" key="2">
    <source>
        <dbReference type="ARBA" id="ARBA00001971"/>
    </source>
</evidence>